<proteinExistence type="predicted"/>
<reference evidence="1" key="2">
    <citation type="submission" date="2018-02" db="EMBL/GenBank/DDBJ databases">
        <title>Complete genome sequence of the Methanococcus maripaludis type strain JJ (DSM 2067), a model for selenoprotein synthesis in Archaea.</title>
        <authorList>
            <person name="Poehlein A."/>
            <person name="Heym D."/>
            <person name="Quitzke V."/>
            <person name="Fersch J."/>
            <person name="Daniel R."/>
            <person name="Rother M."/>
        </authorList>
    </citation>
    <scope>NUCLEOTIDE SEQUENCE [LARGE SCALE GENOMIC DNA]</scope>
    <source>
        <strain evidence="1">DSM 2067</strain>
    </source>
</reference>
<evidence type="ECO:0000313" key="6">
    <source>
        <dbReference type="Proteomes" id="UP000590564"/>
    </source>
</evidence>
<reference evidence="2 5" key="3">
    <citation type="submission" date="2020-07" db="EMBL/GenBank/DDBJ databases">
        <title>Genomic Encyclopedia of Type Strains, Phase IV (KMG-V): Genome sequencing to study the core and pangenomes of soil and plant-associated prokaryotes.</title>
        <authorList>
            <person name="Whitman W."/>
        </authorList>
    </citation>
    <scope>NUCLEOTIDE SEQUENCE [LARGE SCALE GENOMIC DNA]</scope>
    <source>
        <strain evidence="2 5">C13</strain>
        <strain evidence="3 6">D1</strain>
    </source>
</reference>
<dbReference type="RefSeq" id="WP_104837402.1">
    <property type="nucleotide sequence ID" value="NZ_CP026606.1"/>
</dbReference>
<dbReference type="SUPFAM" id="SSF53756">
    <property type="entry name" value="UDP-Glycosyltransferase/glycogen phosphorylase"/>
    <property type="match status" value="1"/>
</dbReference>
<dbReference type="PANTHER" id="PTHR39662:SF1">
    <property type="entry name" value="DUF354 DOMAIN-CONTAINING PROTEIN"/>
    <property type="match status" value="1"/>
</dbReference>
<reference evidence="4" key="1">
    <citation type="journal article" date="2018" name="Genome Announc.">
        <title>Complete Genome Sequence of the Methanococcus maripaludis Type Strain JJ (DSM 2067), a Model for Selenoprotein Synthesis in Archaea.</title>
        <authorList>
            <person name="Poehlein A."/>
            <person name="Heym D."/>
            <person name="Quitzke V."/>
            <person name="Fersch J."/>
            <person name="Daniel R."/>
            <person name="Rother M."/>
        </authorList>
    </citation>
    <scope>NUCLEOTIDE SEQUENCE [LARGE SCALE GENOMIC DNA]</scope>
    <source>
        <strain evidence="4">DSM 2067</strain>
    </source>
</reference>
<dbReference type="Proteomes" id="UP000590564">
    <property type="component" value="Unassembled WGS sequence"/>
</dbReference>
<evidence type="ECO:0000313" key="2">
    <source>
        <dbReference type="EMBL" id="MBA2864170.1"/>
    </source>
</evidence>
<dbReference type="Proteomes" id="UP000567099">
    <property type="component" value="Unassembled WGS sequence"/>
</dbReference>
<dbReference type="AlphaFoldDB" id="A0A2L1C8T4"/>
<protein>
    <recommendedName>
        <fullName evidence="7">DUF354 domain-containing protein</fullName>
    </recommendedName>
</protein>
<dbReference type="PIRSF" id="PIRSF005357">
    <property type="entry name" value="UCP005357"/>
    <property type="match status" value="1"/>
</dbReference>
<organism evidence="1 4">
    <name type="scientific">Methanococcus maripaludis</name>
    <name type="common">Methanococcus deltae</name>
    <dbReference type="NCBI Taxonomy" id="39152"/>
    <lineage>
        <taxon>Archaea</taxon>
        <taxon>Methanobacteriati</taxon>
        <taxon>Methanobacteriota</taxon>
        <taxon>Methanomada group</taxon>
        <taxon>Methanococci</taxon>
        <taxon>Methanococcales</taxon>
        <taxon>Methanococcaceae</taxon>
        <taxon>Methanococcus</taxon>
    </lineage>
</organism>
<dbReference type="PANTHER" id="PTHR39662">
    <property type="entry name" value="DUF354 DOMAIN-CONTAINING PROTEIN-RELATED"/>
    <property type="match status" value="1"/>
</dbReference>
<name>A0A2L1C8T4_METMI</name>
<dbReference type="KEGG" id="mmad:MMJJ_03370"/>
<evidence type="ECO:0000313" key="5">
    <source>
        <dbReference type="Proteomes" id="UP000567099"/>
    </source>
</evidence>
<dbReference type="Pfam" id="PF04007">
    <property type="entry name" value="DUF354"/>
    <property type="match status" value="1"/>
</dbReference>
<accession>A0A2L1C8T4</accession>
<gene>
    <name evidence="2" type="ORF">HNP94_001170</name>
    <name evidence="3" type="ORF">HNP96_001137</name>
    <name evidence="1" type="ORF">MMJJ_03370</name>
</gene>
<dbReference type="EMBL" id="CP026606">
    <property type="protein sequence ID" value="AVB75754.1"/>
    <property type="molecule type" value="Genomic_DNA"/>
</dbReference>
<evidence type="ECO:0000313" key="1">
    <source>
        <dbReference type="EMBL" id="AVB75754.1"/>
    </source>
</evidence>
<evidence type="ECO:0008006" key="7">
    <source>
        <dbReference type="Google" id="ProtNLM"/>
    </source>
</evidence>
<dbReference type="EMBL" id="JACHED010000002">
    <property type="protein sequence ID" value="MBB6497096.1"/>
    <property type="molecule type" value="Genomic_DNA"/>
</dbReference>
<dbReference type="InterPro" id="IPR007152">
    <property type="entry name" value="DUF354"/>
</dbReference>
<dbReference type="Proteomes" id="UP000239462">
    <property type="component" value="Chromosome"/>
</dbReference>
<sequence length="337" mass="38000">MDVWIDLTNSPHIHYFSQLIDKFNREGIEYYITARKFQSLEDLIDIYGYDYISVGNHADSLEEKLINSSKRVIELTKIAKKLEPKIAIAKHSVELPRVAFGMNIHSIFVLDNEHASAQNRLTVPLVNDIICPEGTKLVLNGSSFGKYIDSFEGTCEVSNVNSRLNSSFSIDESIKEKLNIDESLPITIMRPRPNSSYCNGKKDIIPMIIDKLKSQMDCNIVAFPRDEDQREKYVSMGVIVPKTIDAISLLYYSDAMIGAGGTMNREAAVLGVPTISCYPEKLLGVDNYLIEKERMIHTRDLDEIVNHVMDNIGKRNNGITLEDPTELMFEKVVGSLS</sequence>
<evidence type="ECO:0000313" key="4">
    <source>
        <dbReference type="Proteomes" id="UP000239462"/>
    </source>
</evidence>
<dbReference type="EMBL" id="JACDUO010000001">
    <property type="protein sequence ID" value="MBA2864170.1"/>
    <property type="molecule type" value="Genomic_DNA"/>
</dbReference>
<evidence type="ECO:0000313" key="3">
    <source>
        <dbReference type="EMBL" id="MBB6497096.1"/>
    </source>
</evidence>
<dbReference type="GeneID" id="36101432"/>